<feature type="domain" description="SLA1 homology" evidence="1">
    <location>
        <begin position="24"/>
        <end position="76"/>
    </location>
</feature>
<dbReference type="Gene3D" id="2.30.30.700">
    <property type="entry name" value="SLA1 homology domain 1"/>
    <property type="match status" value="1"/>
</dbReference>
<gene>
    <name evidence="2" type="ORF">QTN89_00625</name>
</gene>
<keyword evidence="3" id="KW-1185">Reference proteome</keyword>
<sequence length="417" mass="46170">MQLLITAVFLNWGAMDADGQEGNERIWRDVTGSFSVKAALVTIGDESVELLTSDGRKISVPIRKLSGQDRIYLKRSSAPKDTKVSPDATADAIRKALAGPALPPAEIKLNDLYELLSIPVFIDERGLESVGLHKEMPVTLKAGHESLQDQLDESLEAIDCFWCNTQTVLVVSSNDSMDRFDETWIYRFPTPRMDYTSVMSRISEVQPDSWEALGGRGTICPLVPVYVITQSPTVHRKIIKSFKRHPVPHRYEHPLDLRSVTVTGKEMLLEDCLKSISQQISIPIEFSSGLSSIGLDPEGVYVSAQLTNVSAKDALDLILLQFGCTWVEEGKKLVVKHDVEAEESLSTQRIPIGFAVINGDASHFLQAAQTSVAVETWEAFGGKGQISFSPPAVCVVRQGQPAMREFEQFLRDLRSLR</sequence>
<evidence type="ECO:0000313" key="3">
    <source>
        <dbReference type="Proteomes" id="UP001239462"/>
    </source>
</evidence>
<dbReference type="RefSeq" id="WP_289161630.1">
    <property type="nucleotide sequence ID" value="NZ_JASZZN010000001.1"/>
</dbReference>
<comment type="caution">
    <text evidence="2">The sequence shown here is derived from an EMBL/GenBank/DDBJ whole genome shotgun (WGS) entry which is preliminary data.</text>
</comment>
<organism evidence="2 3">
    <name type="scientific">Roseiconus lacunae</name>
    <dbReference type="NCBI Taxonomy" id="2605694"/>
    <lineage>
        <taxon>Bacteria</taxon>
        <taxon>Pseudomonadati</taxon>
        <taxon>Planctomycetota</taxon>
        <taxon>Planctomycetia</taxon>
        <taxon>Pirellulales</taxon>
        <taxon>Pirellulaceae</taxon>
        <taxon>Roseiconus</taxon>
    </lineage>
</organism>
<dbReference type="Proteomes" id="UP001239462">
    <property type="component" value="Unassembled WGS sequence"/>
</dbReference>
<proteinExistence type="predicted"/>
<dbReference type="InterPro" id="IPR007131">
    <property type="entry name" value="SHD1"/>
</dbReference>
<dbReference type="Pfam" id="PF03983">
    <property type="entry name" value="SHD1"/>
    <property type="match status" value="1"/>
</dbReference>
<name>A0ABT7PBP2_9BACT</name>
<protein>
    <submittedName>
        <fullName evidence="2">SHD1 domain-containing protein</fullName>
    </submittedName>
</protein>
<dbReference type="EMBL" id="JASZZN010000001">
    <property type="protein sequence ID" value="MDM4013912.1"/>
    <property type="molecule type" value="Genomic_DNA"/>
</dbReference>
<evidence type="ECO:0000259" key="1">
    <source>
        <dbReference type="Pfam" id="PF03983"/>
    </source>
</evidence>
<accession>A0ABT7PBP2</accession>
<reference evidence="2 3" key="1">
    <citation type="submission" date="2023-06" db="EMBL/GenBank/DDBJ databases">
        <title>Roseiconus lacunae JC819 isolated from Gulf of Mannar region, Tamil Nadu.</title>
        <authorList>
            <person name="Pk S."/>
            <person name="Ch S."/>
            <person name="Ch V.R."/>
        </authorList>
    </citation>
    <scope>NUCLEOTIDE SEQUENCE [LARGE SCALE GENOMIC DNA]</scope>
    <source>
        <strain evidence="2 3">JC819</strain>
    </source>
</reference>
<evidence type="ECO:0000313" key="2">
    <source>
        <dbReference type="EMBL" id="MDM4013912.1"/>
    </source>
</evidence>